<evidence type="ECO:0008006" key="4">
    <source>
        <dbReference type="Google" id="ProtNLM"/>
    </source>
</evidence>
<dbReference type="OrthoDB" id="9909886at2"/>
<feature type="signal peptide" evidence="1">
    <location>
        <begin position="1"/>
        <end position="21"/>
    </location>
</feature>
<evidence type="ECO:0000256" key="1">
    <source>
        <dbReference type="SAM" id="SignalP"/>
    </source>
</evidence>
<protein>
    <recommendedName>
        <fullName evidence="4">Lipoprotein</fullName>
    </recommendedName>
</protein>
<gene>
    <name evidence="2" type="ORF">A7A08_01728</name>
</gene>
<name>A0A1E2RZP1_9HYPH</name>
<dbReference type="AlphaFoldDB" id="A0A1E2RZP1"/>
<proteinExistence type="predicted"/>
<evidence type="ECO:0000313" key="2">
    <source>
        <dbReference type="EMBL" id="ODA67693.1"/>
    </source>
</evidence>
<dbReference type="Proteomes" id="UP000095087">
    <property type="component" value="Unassembled WGS sequence"/>
</dbReference>
<dbReference type="STRING" id="1177755.A7A08_01728"/>
<dbReference type="PROSITE" id="PS51257">
    <property type="entry name" value="PROKAR_LIPOPROTEIN"/>
    <property type="match status" value="1"/>
</dbReference>
<evidence type="ECO:0000313" key="3">
    <source>
        <dbReference type="Proteomes" id="UP000095087"/>
    </source>
</evidence>
<reference evidence="2 3" key="1">
    <citation type="submission" date="2016-07" db="EMBL/GenBank/DDBJ databases">
        <title>Draft genome sequence of Methyloligella halotolerans C2T (VKM B-2706T=CCUG 61687T=DSM 25045T), a halotolerant polyhydroxybutyrate accumulating methylotroph.</title>
        <authorList>
            <person name="Vasilenko O.V."/>
            <person name="Doronina N.V."/>
            <person name="Poroshina M.N."/>
            <person name="Tarlachkov S.V."/>
            <person name="Trotsenko Y.A."/>
        </authorList>
    </citation>
    <scope>NUCLEOTIDE SEQUENCE [LARGE SCALE GENOMIC DNA]</scope>
    <source>
        <strain evidence="2 3">VKM B-2706</strain>
    </source>
</reference>
<organism evidence="2 3">
    <name type="scientific">Methyloligella halotolerans</name>
    <dbReference type="NCBI Taxonomy" id="1177755"/>
    <lineage>
        <taxon>Bacteria</taxon>
        <taxon>Pseudomonadati</taxon>
        <taxon>Pseudomonadota</taxon>
        <taxon>Alphaproteobacteria</taxon>
        <taxon>Hyphomicrobiales</taxon>
        <taxon>Hyphomicrobiaceae</taxon>
        <taxon>Methyloligella</taxon>
    </lineage>
</organism>
<dbReference type="EMBL" id="MASI01000003">
    <property type="protein sequence ID" value="ODA67693.1"/>
    <property type="molecule type" value="Genomic_DNA"/>
</dbReference>
<sequence>MKAFRFALALAGALALAVSLAGCQKQGAPDVSVQLPKAPDYYAACFEKLTDIPRDRLTRPMAVRLIGQIRQSELRKTRCGKDLLDWYARVRLAYGRS</sequence>
<accession>A0A1E2RZP1</accession>
<dbReference type="RefSeq" id="WP_069095013.1">
    <property type="nucleotide sequence ID" value="NZ_MASI01000003.1"/>
</dbReference>
<feature type="chain" id="PRO_5009116555" description="Lipoprotein" evidence="1">
    <location>
        <begin position="22"/>
        <end position="97"/>
    </location>
</feature>
<keyword evidence="1" id="KW-0732">Signal</keyword>
<comment type="caution">
    <text evidence="2">The sequence shown here is derived from an EMBL/GenBank/DDBJ whole genome shotgun (WGS) entry which is preliminary data.</text>
</comment>
<keyword evidence="3" id="KW-1185">Reference proteome</keyword>